<dbReference type="InterPro" id="IPR002125">
    <property type="entry name" value="CMP_dCMP_dom"/>
</dbReference>
<dbReference type="SUPFAM" id="SSF53927">
    <property type="entry name" value="Cytidine deaminase-like"/>
    <property type="match status" value="1"/>
</dbReference>
<reference evidence="6 7" key="1">
    <citation type="submission" date="2019-03" db="EMBL/GenBank/DDBJ databases">
        <title>Genomic Encyclopedia of Type Strains, Phase IV (KMG-IV): sequencing the most valuable type-strain genomes for metagenomic binning, comparative biology and taxonomic classification.</title>
        <authorList>
            <person name="Goeker M."/>
        </authorList>
    </citation>
    <scope>NUCLEOTIDE SEQUENCE [LARGE SCALE GENOMIC DNA]</scope>
    <source>
        <strain evidence="6 7">DSM 11170</strain>
    </source>
</reference>
<dbReference type="Pfam" id="PF00383">
    <property type="entry name" value="dCMP_cyt_deam_1"/>
    <property type="match status" value="1"/>
</dbReference>
<dbReference type="PANTHER" id="PTHR11079">
    <property type="entry name" value="CYTOSINE DEAMINASE FAMILY MEMBER"/>
    <property type="match status" value="1"/>
</dbReference>
<dbReference type="GO" id="GO:0006152">
    <property type="term" value="P:purine nucleoside catabolic process"/>
    <property type="evidence" value="ECO:0007669"/>
    <property type="project" value="TreeGrafter"/>
</dbReference>
<evidence type="ECO:0000256" key="2">
    <source>
        <dbReference type="ARBA" id="ARBA00022723"/>
    </source>
</evidence>
<dbReference type="CDD" id="cd01285">
    <property type="entry name" value="nucleoside_deaminase"/>
    <property type="match status" value="1"/>
</dbReference>
<keyword evidence="2" id="KW-0479">Metal-binding</keyword>
<dbReference type="PROSITE" id="PS51747">
    <property type="entry name" value="CYT_DCMP_DEAMINASES_2"/>
    <property type="match status" value="1"/>
</dbReference>
<dbReference type="Proteomes" id="UP000294813">
    <property type="component" value="Unassembled WGS sequence"/>
</dbReference>
<sequence length="154" mass="16749">MSRFMEIACASALQGITAGNGGPFGAAIVQNGKVIATGHNRVIADHDSTAHAEIMAIRKAEQVLGTHDLSGCELYTTCYPCPMCLGAILWARIDKVYYGCSPDDAAQIGFDDKLFYEVIANPSANPCVTLEQEDRESCLDLFKKWMGLPNKKPY</sequence>
<evidence type="ECO:0000313" key="7">
    <source>
        <dbReference type="Proteomes" id="UP000294813"/>
    </source>
</evidence>
<dbReference type="OrthoDB" id="9802676at2"/>
<feature type="domain" description="CMP/dCMP-type deaminase" evidence="5">
    <location>
        <begin position="1"/>
        <end position="113"/>
    </location>
</feature>
<dbReference type="EMBL" id="SLXT01000007">
    <property type="protein sequence ID" value="TCP65012.1"/>
    <property type="molecule type" value="Genomic_DNA"/>
</dbReference>
<evidence type="ECO:0000256" key="4">
    <source>
        <dbReference type="ARBA" id="ARBA00022833"/>
    </source>
</evidence>
<keyword evidence="7" id="KW-1185">Reference proteome</keyword>
<proteinExistence type="inferred from homology"/>
<name>A0A4R2RM24_9FIRM</name>
<evidence type="ECO:0000313" key="6">
    <source>
        <dbReference type="EMBL" id="TCP65012.1"/>
    </source>
</evidence>
<accession>A0A4R2RM24</accession>
<dbReference type="InterPro" id="IPR016193">
    <property type="entry name" value="Cytidine_deaminase-like"/>
</dbReference>
<evidence type="ECO:0000256" key="3">
    <source>
        <dbReference type="ARBA" id="ARBA00022801"/>
    </source>
</evidence>
<keyword evidence="3" id="KW-0378">Hydrolase</keyword>
<keyword evidence="4" id="KW-0862">Zinc</keyword>
<comment type="similarity">
    <text evidence="1">Belongs to the cytidine and deoxycytidylate deaminase family.</text>
</comment>
<evidence type="ECO:0000256" key="1">
    <source>
        <dbReference type="ARBA" id="ARBA00006576"/>
    </source>
</evidence>
<dbReference type="Gene3D" id="3.40.140.10">
    <property type="entry name" value="Cytidine Deaminase, domain 2"/>
    <property type="match status" value="1"/>
</dbReference>
<organism evidence="6 7">
    <name type="scientific">Heliophilum fasciatum</name>
    <dbReference type="NCBI Taxonomy" id="35700"/>
    <lineage>
        <taxon>Bacteria</taxon>
        <taxon>Bacillati</taxon>
        <taxon>Bacillota</taxon>
        <taxon>Clostridia</taxon>
        <taxon>Eubacteriales</taxon>
        <taxon>Heliobacteriaceae</taxon>
        <taxon>Heliophilum</taxon>
    </lineage>
</organism>
<gene>
    <name evidence="6" type="ORF">EDD73_10785</name>
</gene>
<dbReference type="PROSITE" id="PS00903">
    <property type="entry name" value="CYT_DCMP_DEAMINASES_1"/>
    <property type="match status" value="1"/>
</dbReference>
<dbReference type="InterPro" id="IPR016192">
    <property type="entry name" value="APOBEC/CMP_deaminase_Zn-bd"/>
</dbReference>
<evidence type="ECO:0000259" key="5">
    <source>
        <dbReference type="PROSITE" id="PS51747"/>
    </source>
</evidence>
<dbReference type="GO" id="GO:0008270">
    <property type="term" value="F:zinc ion binding"/>
    <property type="evidence" value="ECO:0007669"/>
    <property type="project" value="InterPro"/>
</dbReference>
<dbReference type="FunFam" id="3.40.140.10:FF:000011">
    <property type="entry name" value="tRNA-specific adenosine deaminase"/>
    <property type="match status" value="1"/>
</dbReference>
<protein>
    <submittedName>
        <fullName evidence="6">Guanine deaminase</fullName>
    </submittedName>
</protein>
<dbReference type="RefSeq" id="WP_131918738.1">
    <property type="nucleotide sequence ID" value="NZ_JAOQNU010000007.1"/>
</dbReference>
<dbReference type="AlphaFoldDB" id="A0A4R2RM24"/>
<comment type="caution">
    <text evidence="6">The sequence shown here is derived from an EMBL/GenBank/DDBJ whole genome shotgun (WGS) entry which is preliminary data.</text>
</comment>
<dbReference type="PANTHER" id="PTHR11079:SF161">
    <property type="entry name" value="CMP_DCMP-TYPE DEAMINASE DOMAIN-CONTAINING PROTEIN"/>
    <property type="match status" value="1"/>
</dbReference>
<dbReference type="GO" id="GO:0047974">
    <property type="term" value="F:guanosine deaminase activity"/>
    <property type="evidence" value="ECO:0007669"/>
    <property type="project" value="TreeGrafter"/>
</dbReference>